<reference evidence="3" key="1">
    <citation type="submission" date="2021-06" db="EMBL/GenBank/DDBJ databases">
        <authorList>
            <person name="Hodson N. C."/>
            <person name="Mongue J. A."/>
            <person name="Jaron S. K."/>
        </authorList>
    </citation>
    <scope>NUCLEOTIDE SEQUENCE</scope>
</reference>
<proteinExistence type="predicted"/>
<sequence>MTPDIKILVFLSLVVLVLGITTPPECCQWTKEQTIADRCTEAGTFKSKSKCFLNTASGYTDRSDYFKCGKCGKGWCVARLKCPQPCLMYLNGENCDCWNYFNEAKSTCDSQPPAALPPCPDEGNATTTEEPTS</sequence>
<organism evidence="3 4">
    <name type="scientific">Allacma fusca</name>
    <dbReference type="NCBI Taxonomy" id="39272"/>
    <lineage>
        <taxon>Eukaryota</taxon>
        <taxon>Metazoa</taxon>
        <taxon>Ecdysozoa</taxon>
        <taxon>Arthropoda</taxon>
        <taxon>Hexapoda</taxon>
        <taxon>Collembola</taxon>
        <taxon>Symphypleona</taxon>
        <taxon>Sminthuridae</taxon>
        <taxon>Allacma</taxon>
    </lineage>
</organism>
<dbReference type="EMBL" id="CAJVCH010561621">
    <property type="protein sequence ID" value="CAG7831697.1"/>
    <property type="molecule type" value="Genomic_DNA"/>
</dbReference>
<protein>
    <submittedName>
        <fullName evidence="3">Uncharacterized protein</fullName>
    </submittedName>
</protein>
<keyword evidence="2" id="KW-0732">Signal</keyword>
<accession>A0A8J2LK52</accession>
<feature type="chain" id="PRO_5035302974" evidence="2">
    <location>
        <begin position="20"/>
        <end position="133"/>
    </location>
</feature>
<comment type="caution">
    <text evidence="3">The sequence shown here is derived from an EMBL/GenBank/DDBJ whole genome shotgun (WGS) entry which is preliminary data.</text>
</comment>
<feature type="region of interest" description="Disordered" evidence="1">
    <location>
        <begin position="107"/>
        <end position="133"/>
    </location>
</feature>
<gene>
    <name evidence="3" type="ORF">AFUS01_LOCUS41424</name>
</gene>
<dbReference type="Proteomes" id="UP000708208">
    <property type="component" value="Unassembled WGS sequence"/>
</dbReference>
<evidence type="ECO:0000313" key="3">
    <source>
        <dbReference type="EMBL" id="CAG7831697.1"/>
    </source>
</evidence>
<feature type="signal peptide" evidence="2">
    <location>
        <begin position="1"/>
        <end position="19"/>
    </location>
</feature>
<evidence type="ECO:0000313" key="4">
    <source>
        <dbReference type="Proteomes" id="UP000708208"/>
    </source>
</evidence>
<name>A0A8J2LK52_9HEXA</name>
<evidence type="ECO:0000256" key="2">
    <source>
        <dbReference type="SAM" id="SignalP"/>
    </source>
</evidence>
<dbReference type="AlphaFoldDB" id="A0A8J2LK52"/>
<feature type="compositionally biased region" description="Polar residues" evidence="1">
    <location>
        <begin position="124"/>
        <end position="133"/>
    </location>
</feature>
<evidence type="ECO:0000256" key="1">
    <source>
        <dbReference type="SAM" id="MobiDB-lite"/>
    </source>
</evidence>
<keyword evidence="4" id="KW-1185">Reference proteome</keyword>